<evidence type="ECO:0000313" key="9">
    <source>
        <dbReference type="Proteomes" id="UP000009223"/>
    </source>
</evidence>
<dbReference type="RefSeq" id="WP_015706897.1">
    <property type="nucleotide sequence ID" value="NC_015578.1"/>
</dbReference>
<dbReference type="Pfam" id="PF02417">
    <property type="entry name" value="Chromate_transp"/>
    <property type="match status" value="1"/>
</dbReference>
<dbReference type="EMBL" id="CP001843">
    <property type="protein sequence ID" value="AEF86742.1"/>
    <property type="molecule type" value="Genomic_DNA"/>
</dbReference>
<dbReference type="Proteomes" id="UP000009223">
    <property type="component" value="Chromosome"/>
</dbReference>
<reference evidence="9" key="1">
    <citation type="submission" date="2009-12" db="EMBL/GenBank/DDBJ databases">
        <title>Complete sequence of Treponema primitia strain ZAS-2.</title>
        <authorList>
            <person name="Tetu S.G."/>
            <person name="Matson E."/>
            <person name="Ren Q."/>
            <person name="Seshadri R."/>
            <person name="Elbourne L."/>
            <person name="Hassan K.A."/>
            <person name="Durkin A."/>
            <person name="Radune D."/>
            <person name="Mohamoud Y."/>
            <person name="Shay R."/>
            <person name="Jin S."/>
            <person name="Zhang X."/>
            <person name="Lucey K."/>
            <person name="Ballor N.R."/>
            <person name="Ottesen E."/>
            <person name="Rosenthal R."/>
            <person name="Allen A."/>
            <person name="Leadbetter J.R."/>
            <person name="Paulsen I.T."/>
        </authorList>
    </citation>
    <scope>NUCLEOTIDE SEQUENCE [LARGE SCALE GENOMIC DNA]</scope>
    <source>
        <strain evidence="9">ATCC BAA-887 / DSM 12427 / ZAS-2</strain>
    </source>
</reference>
<feature type="transmembrane region" description="Helical" evidence="7">
    <location>
        <begin position="7"/>
        <end position="29"/>
    </location>
</feature>
<dbReference type="AlphaFoldDB" id="F5YJM9"/>
<evidence type="ECO:0000256" key="6">
    <source>
        <dbReference type="ARBA" id="ARBA00023136"/>
    </source>
</evidence>
<proteinExistence type="inferred from homology"/>
<comment type="similarity">
    <text evidence="2">Belongs to the chromate ion transporter (CHR) (TC 2.A.51) family.</text>
</comment>
<feature type="transmembrane region" description="Helical" evidence="7">
    <location>
        <begin position="49"/>
        <end position="69"/>
    </location>
</feature>
<dbReference type="KEGG" id="tpi:TREPR_3382"/>
<keyword evidence="5 7" id="KW-1133">Transmembrane helix</keyword>
<dbReference type="InterPro" id="IPR003370">
    <property type="entry name" value="Chromate_transpt"/>
</dbReference>
<evidence type="ECO:0000256" key="1">
    <source>
        <dbReference type="ARBA" id="ARBA00004651"/>
    </source>
</evidence>
<organism evidence="8 9">
    <name type="scientific">Treponema primitia (strain ATCC BAA-887 / DSM 12427 / ZAS-2)</name>
    <dbReference type="NCBI Taxonomy" id="545694"/>
    <lineage>
        <taxon>Bacteria</taxon>
        <taxon>Pseudomonadati</taxon>
        <taxon>Spirochaetota</taxon>
        <taxon>Spirochaetia</taxon>
        <taxon>Spirochaetales</taxon>
        <taxon>Treponemataceae</taxon>
        <taxon>Treponema</taxon>
    </lineage>
</organism>
<reference evidence="8 9" key="2">
    <citation type="journal article" date="2011" name="ISME J.">
        <title>RNA-seq reveals cooperative metabolic interactions between two termite-gut spirochete species in co-culture.</title>
        <authorList>
            <person name="Rosenthal A.Z."/>
            <person name="Matson E.G."/>
            <person name="Eldar A."/>
            <person name="Leadbetter J.R."/>
        </authorList>
    </citation>
    <scope>NUCLEOTIDE SEQUENCE [LARGE SCALE GENOMIC DNA]</scope>
    <source>
        <strain evidence="9">ATCC BAA-887 / DSM 12427 / ZAS-2</strain>
    </source>
</reference>
<evidence type="ECO:0000256" key="3">
    <source>
        <dbReference type="ARBA" id="ARBA00022475"/>
    </source>
</evidence>
<evidence type="ECO:0000256" key="5">
    <source>
        <dbReference type="ARBA" id="ARBA00022989"/>
    </source>
</evidence>
<evidence type="ECO:0000256" key="2">
    <source>
        <dbReference type="ARBA" id="ARBA00005262"/>
    </source>
</evidence>
<dbReference type="PANTHER" id="PTHR43663">
    <property type="entry name" value="CHROMATE TRANSPORT PROTEIN-RELATED"/>
    <property type="match status" value="1"/>
</dbReference>
<dbReference type="eggNOG" id="COG2059">
    <property type="taxonomic scope" value="Bacteria"/>
</dbReference>
<gene>
    <name evidence="8" type="primary">chrA</name>
    <name evidence="8" type="ordered locus">TREPR_3382</name>
</gene>
<feature type="transmembrane region" description="Helical" evidence="7">
    <location>
        <begin position="111"/>
        <end position="131"/>
    </location>
</feature>
<evidence type="ECO:0000313" key="8">
    <source>
        <dbReference type="EMBL" id="AEF86742.1"/>
    </source>
</evidence>
<keyword evidence="4 7" id="KW-0812">Transmembrane</keyword>
<protein>
    <submittedName>
        <fullName evidence="8">Chromate transport protein</fullName>
    </submittedName>
</protein>
<accession>F5YJM9</accession>
<name>F5YJM9_TREPZ</name>
<comment type="subcellular location">
    <subcellularLocation>
        <location evidence="1">Cell membrane</location>
        <topology evidence="1">Multi-pass membrane protein</topology>
    </subcellularLocation>
</comment>
<feature type="transmembrane region" description="Helical" evidence="7">
    <location>
        <begin position="143"/>
        <end position="173"/>
    </location>
</feature>
<keyword evidence="3" id="KW-1003">Cell membrane</keyword>
<dbReference type="HOGENOM" id="CLU_018106_1_0_12"/>
<keyword evidence="9" id="KW-1185">Reference proteome</keyword>
<sequence length="189" mass="20211">MNEYFDLFVSFAKIGSITFGGGYAMLPIIERELVAKKGWVTIDEVMDYFAIGQVTPGIIAVNVSTFIGYKRKGIPGGILATLGMILPSLVIITIIAGFLKNFSDLPPVQHAFKGIRVAVGALILDAVIKLLKGAVKDWKSVAICVAAFALSAVLNASPVFLVIAAGFAGFLLYRPNRPPRPSAKDEKTP</sequence>
<feature type="transmembrane region" description="Helical" evidence="7">
    <location>
        <begin position="76"/>
        <end position="99"/>
    </location>
</feature>
<keyword evidence="6 7" id="KW-0472">Membrane</keyword>
<dbReference type="PANTHER" id="PTHR43663:SF1">
    <property type="entry name" value="CHROMATE TRANSPORTER"/>
    <property type="match status" value="1"/>
</dbReference>
<dbReference type="GO" id="GO:0015109">
    <property type="term" value="F:chromate transmembrane transporter activity"/>
    <property type="evidence" value="ECO:0007669"/>
    <property type="project" value="InterPro"/>
</dbReference>
<dbReference type="OrthoDB" id="9788907at2"/>
<evidence type="ECO:0000256" key="4">
    <source>
        <dbReference type="ARBA" id="ARBA00022692"/>
    </source>
</evidence>
<dbReference type="STRING" id="545694.TREPR_3382"/>
<dbReference type="InterPro" id="IPR052518">
    <property type="entry name" value="CHR_Transporter"/>
</dbReference>
<evidence type="ECO:0000256" key="7">
    <source>
        <dbReference type="SAM" id="Phobius"/>
    </source>
</evidence>
<dbReference type="GO" id="GO:0005886">
    <property type="term" value="C:plasma membrane"/>
    <property type="evidence" value="ECO:0007669"/>
    <property type="project" value="UniProtKB-SubCell"/>
</dbReference>